<accession>A0A2T9Z0Z3</accession>
<dbReference type="Proteomes" id="UP000245699">
    <property type="component" value="Unassembled WGS sequence"/>
</dbReference>
<sequence>MTDSQPEIPSVGSTSNNKTKIYYDKDFNDIESSSKNASVSLPKIEDFPEFSIASRVRLDDDFNHKEIKNEFFNIDNQTSGIPNQDLSNYNNGVIDKNHNNLMLRNDLSLNIGLIRNADSFLNKAMEHSDFSQPNTARSTISIGSRATWGFITDDESNYYSEAESNSSYFSDYSSNILRGAQASYDRNTNKYDYGKDDKSQTDMFDIEYTNSKGNEIEKNDVGYIKNSNNHAEIPENANAIPYMMYQNDSTNNARIDKNIFSPSKTISEHTTSQFFGYKDTNHSSFSNTHSYTAPNYNEPGNYDFDLNPLSESLVIPNNFGKLPYQDPYYTQNTLDQEYPLNQTQSDSTSQWSYVYDNKYFDNLQKDIPGINDNAQLSAVISDFKDVQRKRLSNNTTSTKIAENDHNYNQGNTRSWIYNPDQYQSANTRIEINKMDQISNVLGSLKNQVDSHNFILDEKNITRKLSDNLASIKPIILDKSNVVDSSSLRGLKTSNIGNQHFQGNSNFSYEKRTIVDATNKSESTIKLPTKGVLYYSLLAASTSVSAIYPILTSKAIDQLIKLIIGIISRNFKSRELARNLAKTLQLFGASIGFKLISNFLNRVFYLCTLEKLKSMKPDPSNRAGNFVLDITSLIAKNMSNISETIMFSRLATQSLSTKFVGGMFGYLSAVNLLWKPVFLNTLLSPVSSDLYKLQNELFIADCEQISSNRDPNLLNNSPILPTKTEGNCDCNDNVSFSNFSKYMYLWGDNSNWNKNFSYLLSKLNLELSHGFSLKKIDSKSFLKIETLDFLTKSSDLFFTKIVPIVASYFSLLSDVQPGLKMQPGQLNLQTLSMFFYTCLFSESFSRILKDFAEIIVLNYTKKS</sequence>
<proteinExistence type="predicted"/>
<gene>
    <name evidence="1" type="ORF">BB559_001724</name>
</gene>
<dbReference type="EMBL" id="MBFT01000087">
    <property type="protein sequence ID" value="PVU98239.1"/>
    <property type="molecule type" value="Genomic_DNA"/>
</dbReference>
<evidence type="ECO:0000313" key="1">
    <source>
        <dbReference type="EMBL" id="PVU98239.1"/>
    </source>
</evidence>
<keyword evidence="2" id="KW-1185">Reference proteome</keyword>
<dbReference type="OrthoDB" id="10680597at2759"/>
<organism evidence="1 2">
    <name type="scientific">Furculomyces boomerangus</name>
    <dbReference type="NCBI Taxonomy" id="61424"/>
    <lineage>
        <taxon>Eukaryota</taxon>
        <taxon>Fungi</taxon>
        <taxon>Fungi incertae sedis</taxon>
        <taxon>Zoopagomycota</taxon>
        <taxon>Kickxellomycotina</taxon>
        <taxon>Harpellomycetes</taxon>
        <taxon>Harpellales</taxon>
        <taxon>Harpellaceae</taxon>
        <taxon>Furculomyces</taxon>
    </lineage>
</organism>
<reference evidence="1 2" key="1">
    <citation type="journal article" date="2018" name="MBio">
        <title>Comparative Genomics Reveals the Core Gene Toolbox for the Fungus-Insect Symbiosis.</title>
        <authorList>
            <person name="Wang Y."/>
            <person name="Stata M."/>
            <person name="Wang W."/>
            <person name="Stajich J.E."/>
            <person name="White M.M."/>
            <person name="Moncalvo J.M."/>
        </authorList>
    </citation>
    <scope>NUCLEOTIDE SEQUENCE [LARGE SCALE GENOMIC DNA]</scope>
    <source>
        <strain evidence="1 2">AUS-77-4</strain>
    </source>
</reference>
<evidence type="ECO:0000313" key="2">
    <source>
        <dbReference type="Proteomes" id="UP000245699"/>
    </source>
</evidence>
<dbReference type="AlphaFoldDB" id="A0A2T9Z0Z3"/>
<protein>
    <submittedName>
        <fullName evidence="1">Uncharacterized protein</fullName>
    </submittedName>
</protein>
<name>A0A2T9Z0Z3_9FUNG</name>
<comment type="caution">
    <text evidence="1">The sequence shown here is derived from an EMBL/GenBank/DDBJ whole genome shotgun (WGS) entry which is preliminary data.</text>
</comment>